<name>A0A160JEA5_9PROT</name>
<keyword evidence="2" id="KW-1185">Reference proteome</keyword>
<evidence type="ECO:0000313" key="1">
    <source>
        <dbReference type="EMBL" id="ANC91122.1"/>
    </source>
</evidence>
<reference evidence="1 2" key="1">
    <citation type="journal article" date="2013" name="Int. J. Syst. Evol. Microbiol.">
        <title>Azospirillum humicireducens sp. nov., a nitrogen-fixing bacterium isolated from a microbial fuel cell.</title>
        <authorList>
            <person name="Zhou S."/>
            <person name="Han L."/>
            <person name="Wang Y."/>
            <person name="Yang G."/>
            <person name="Zhuang L."/>
            <person name="Hu P."/>
        </authorList>
    </citation>
    <scope>NUCLEOTIDE SEQUENCE [LARGE SCALE GENOMIC DNA]</scope>
    <source>
        <strain evidence="1 2">SgZ-5</strain>
    </source>
</reference>
<dbReference type="EMBL" id="CP015285">
    <property type="protein sequence ID" value="ANC91122.1"/>
    <property type="molecule type" value="Genomic_DNA"/>
</dbReference>
<accession>A0A160JEA5</accession>
<dbReference type="Proteomes" id="UP000077405">
    <property type="component" value="Chromosome"/>
</dbReference>
<dbReference type="KEGG" id="ahu:A6A40_03950"/>
<sequence length="89" mass="9891">MIKRSRNSGVRLTASDAAIVKGMRQRGDRQHDIASFFGVNAGRIAEICTGKRFASVMPAESESLPPQGPYLTLAQRWRSETPARMTGRW</sequence>
<proteinExistence type="predicted"/>
<evidence type="ECO:0000313" key="2">
    <source>
        <dbReference type="Proteomes" id="UP000077405"/>
    </source>
</evidence>
<organism evidence="1 2">
    <name type="scientific">Azospirillum humicireducens</name>
    <dbReference type="NCBI Taxonomy" id="1226968"/>
    <lineage>
        <taxon>Bacteria</taxon>
        <taxon>Pseudomonadati</taxon>
        <taxon>Pseudomonadota</taxon>
        <taxon>Alphaproteobacteria</taxon>
        <taxon>Rhodospirillales</taxon>
        <taxon>Azospirillaceae</taxon>
        <taxon>Azospirillum</taxon>
    </lineage>
</organism>
<dbReference type="STRING" id="1226968.A6A40_03950"/>
<dbReference type="RefSeq" id="WP_063634210.1">
    <property type="nucleotide sequence ID" value="NZ_CP015285.1"/>
</dbReference>
<protein>
    <submittedName>
        <fullName evidence="1">Uncharacterized protein</fullName>
    </submittedName>
</protein>
<dbReference type="OrthoDB" id="7869995at2"/>
<gene>
    <name evidence="1" type="ORF">A6A40_03950</name>
</gene>
<dbReference type="AlphaFoldDB" id="A0A160JEA5"/>